<evidence type="ECO:0000313" key="2">
    <source>
        <dbReference type="EMBL" id="SFN48555.1"/>
    </source>
</evidence>
<dbReference type="EMBL" id="FOVE01000010">
    <property type="protein sequence ID" value="SFN48555.1"/>
    <property type="molecule type" value="Genomic_DNA"/>
</dbReference>
<protein>
    <submittedName>
        <fullName evidence="2">Uncharacterized protein</fullName>
    </submittedName>
</protein>
<accession>A0A1I4ZE48</accession>
<feature type="transmembrane region" description="Helical" evidence="1">
    <location>
        <begin position="42"/>
        <end position="61"/>
    </location>
</feature>
<keyword evidence="1" id="KW-0812">Transmembrane</keyword>
<keyword evidence="1" id="KW-1133">Transmembrane helix</keyword>
<gene>
    <name evidence="2" type="ORF">SAMN05660284_01604</name>
</gene>
<reference evidence="3" key="1">
    <citation type="submission" date="2016-10" db="EMBL/GenBank/DDBJ databases">
        <authorList>
            <person name="Varghese N."/>
            <person name="Submissions S."/>
        </authorList>
    </citation>
    <scope>NUCLEOTIDE SEQUENCE [LARGE SCALE GENOMIC DNA]</scope>
    <source>
        <strain evidence="3">DSM 6150</strain>
    </source>
</reference>
<proteinExistence type="predicted"/>
<evidence type="ECO:0000256" key="1">
    <source>
        <dbReference type="SAM" id="Phobius"/>
    </source>
</evidence>
<dbReference type="AlphaFoldDB" id="A0A1I4ZE48"/>
<evidence type="ECO:0000313" key="3">
    <source>
        <dbReference type="Proteomes" id="UP000242869"/>
    </source>
</evidence>
<keyword evidence="1" id="KW-0472">Membrane</keyword>
<dbReference type="Proteomes" id="UP000242869">
    <property type="component" value="Unassembled WGS sequence"/>
</dbReference>
<sequence length="86" mass="9817">MEIAYVIGNANAQFVAFLLMCFFYIGAILVSETFRKILGQSIFVGLVAGSPILIFELVWLFNDLFAKRLVREHGKLLKYRSRKNVS</sequence>
<dbReference type="STRING" id="83765.SAMN05660284_01604"/>
<keyword evidence="3" id="KW-1185">Reference proteome</keyword>
<feature type="transmembrane region" description="Helical" evidence="1">
    <location>
        <begin position="12"/>
        <end position="30"/>
    </location>
</feature>
<organism evidence="2 3">
    <name type="scientific">Formivibrio citricus</name>
    <dbReference type="NCBI Taxonomy" id="83765"/>
    <lineage>
        <taxon>Bacteria</taxon>
        <taxon>Pseudomonadati</taxon>
        <taxon>Pseudomonadota</taxon>
        <taxon>Betaproteobacteria</taxon>
        <taxon>Neisseriales</taxon>
        <taxon>Chitinibacteraceae</taxon>
        <taxon>Formivibrio</taxon>
    </lineage>
</organism>
<name>A0A1I4ZE48_9NEIS</name>